<dbReference type="EMBL" id="NMPR01000052">
    <property type="protein sequence ID" value="KAA8632558.1"/>
    <property type="molecule type" value="Genomic_DNA"/>
</dbReference>
<name>A0A8S8ZSX5_SORMA</name>
<dbReference type="VEuPathDB" id="FungiDB:SMAC_06679"/>
<sequence length="518" mass="57087">MRVKRQPEKLHHPSQWAVYVVSDSDRKHKAEMQRHHESGNASPKSSSSSDSGVAGMHGELVTHSQGFHDEYMGGSNCAGASPKKVAALGGVLTSITSCLGGSRIDDSPRNIELMHYFLDFVAPNLVSIEGNYMPPLFRAQMLPWMMQSQLFPKIGILMASVFQAFERGYDAESHPEPLAIKGKVLGMINRTIGSGVYELEDVVRSIINLAVIEWLWGKEEGLLAHLRGLKYLAQPYPKSQQANGKLIVRVDHAVAVTYERDLLIHDRNGPQPEHVPVPSIPIPFLSPLLPDLRISFLQSTDALGLTLTAADMLSQVLRLTAMIIEPFFEPYPGSEQVGPVSSTDIRAIAFRLHGALASASPEPDLVTQTIQLCALILTASISTMQPISVVKTEAQSQTLYENILAVGTKGWKEVPGIFLWILLVATPHPKTPPREVLATGAVTRWELKKKYLVRKMSTASQVISQEHFPLGIAYMRGFWAVQRFVVERGREETTRGSEWKGSRNRSGNGSESESEGSI</sequence>
<dbReference type="PANTHER" id="PTHR37540:SF5">
    <property type="entry name" value="TRANSCRIPTION FACTOR DOMAIN-CONTAINING PROTEIN"/>
    <property type="match status" value="1"/>
</dbReference>
<accession>A0A8S8ZSX5</accession>
<proteinExistence type="predicted"/>
<evidence type="ECO:0000313" key="3">
    <source>
        <dbReference type="Proteomes" id="UP000433876"/>
    </source>
</evidence>
<feature type="compositionally biased region" description="Basic and acidic residues" evidence="1">
    <location>
        <begin position="23"/>
        <end position="38"/>
    </location>
</feature>
<protein>
    <submittedName>
        <fullName evidence="2">Uncharacterized protein</fullName>
    </submittedName>
</protein>
<comment type="caution">
    <text evidence="2">The sequence shown here is derived from an EMBL/GenBank/DDBJ whole genome shotgun (WGS) entry which is preliminary data.</text>
</comment>
<dbReference type="PANTHER" id="PTHR37540">
    <property type="entry name" value="TRANSCRIPTION FACTOR (ACR-2), PUTATIVE-RELATED-RELATED"/>
    <property type="match status" value="1"/>
</dbReference>
<feature type="compositionally biased region" description="Basic and acidic residues" evidence="1">
    <location>
        <begin position="1"/>
        <end position="11"/>
    </location>
</feature>
<feature type="compositionally biased region" description="Low complexity" evidence="1">
    <location>
        <begin position="39"/>
        <end position="51"/>
    </location>
</feature>
<dbReference type="AlphaFoldDB" id="A0A8S8ZSX5"/>
<reference evidence="2 3" key="1">
    <citation type="submission" date="2017-07" db="EMBL/GenBank/DDBJ databases">
        <title>Genome sequence of the Sordaria macrospora wild type strain R19027.</title>
        <authorList>
            <person name="Nowrousian M."/>
            <person name="Teichert I."/>
            <person name="Kueck U."/>
        </authorList>
    </citation>
    <scope>NUCLEOTIDE SEQUENCE [LARGE SCALE GENOMIC DNA]</scope>
    <source>
        <strain evidence="2 3">R19027</strain>
        <tissue evidence="2">Mycelium</tissue>
    </source>
</reference>
<evidence type="ECO:0000313" key="2">
    <source>
        <dbReference type="EMBL" id="KAA8632558.1"/>
    </source>
</evidence>
<feature type="compositionally biased region" description="Low complexity" evidence="1">
    <location>
        <begin position="504"/>
        <end position="518"/>
    </location>
</feature>
<evidence type="ECO:0000256" key="1">
    <source>
        <dbReference type="SAM" id="MobiDB-lite"/>
    </source>
</evidence>
<organism evidence="2 3">
    <name type="scientific">Sordaria macrospora</name>
    <dbReference type="NCBI Taxonomy" id="5147"/>
    <lineage>
        <taxon>Eukaryota</taxon>
        <taxon>Fungi</taxon>
        <taxon>Dikarya</taxon>
        <taxon>Ascomycota</taxon>
        <taxon>Pezizomycotina</taxon>
        <taxon>Sordariomycetes</taxon>
        <taxon>Sordariomycetidae</taxon>
        <taxon>Sordariales</taxon>
        <taxon>Sordariaceae</taxon>
        <taxon>Sordaria</taxon>
    </lineage>
</organism>
<feature type="region of interest" description="Disordered" evidence="1">
    <location>
        <begin position="492"/>
        <end position="518"/>
    </location>
</feature>
<dbReference type="Proteomes" id="UP000433876">
    <property type="component" value="Unassembled WGS sequence"/>
</dbReference>
<gene>
    <name evidence="2" type="ORF">SMACR_06679</name>
</gene>
<feature type="compositionally biased region" description="Basic and acidic residues" evidence="1">
    <location>
        <begin position="492"/>
        <end position="501"/>
    </location>
</feature>
<feature type="region of interest" description="Disordered" evidence="1">
    <location>
        <begin position="1"/>
        <end position="56"/>
    </location>
</feature>